<reference evidence="2" key="1">
    <citation type="submission" date="2016-03" db="EMBL/GenBank/DDBJ databases">
        <authorList>
            <person name="Guldener U."/>
        </authorList>
    </citation>
    <scope>NUCLEOTIDE SEQUENCE [LARGE SCALE GENOMIC DNA]</scope>
    <source>
        <strain evidence="2">04CH-RAC-A.6.1</strain>
    </source>
</reference>
<organism evidence="1 2">
    <name type="scientific">Rhynchosporium agropyri</name>
    <dbReference type="NCBI Taxonomy" id="914238"/>
    <lineage>
        <taxon>Eukaryota</taxon>
        <taxon>Fungi</taxon>
        <taxon>Dikarya</taxon>
        <taxon>Ascomycota</taxon>
        <taxon>Pezizomycotina</taxon>
        <taxon>Leotiomycetes</taxon>
        <taxon>Helotiales</taxon>
        <taxon>Ploettnerulaceae</taxon>
        <taxon>Rhynchosporium</taxon>
    </lineage>
</organism>
<keyword evidence="2" id="KW-1185">Reference proteome</keyword>
<dbReference type="Proteomes" id="UP000178912">
    <property type="component" value="Unassembled WGS sequence"/>
</dbReference>
<dbReference type="EMBL" id="FJUX01000033">
    <property type="protein sequence ID" value="CZS97778.1"/>
    <property type="molecule type" value="Genomic_DNA"/>
</dbReference>
<sequence>MCTFVYLRSRASLRSPGIRILCIPHPVEHAKKVTRHMPPSIELPELPVFE</sequence>
<accession>A0A1E1KI96</accession>
<protein>
    <submittedName>
        <fullName evidence="1">Uncharacterized protein</fullName>
    </submittedName>
</protein>
<gene>
    <name evidence="1" type="ORF">RAG0_06696</name>
</gene>
<name>A0A1E1KI96_9HELO</name>
<proteinExistence type="predicted"/>
<evidence type="ECO:0000313" key="1">
    <source>
        <dbReference type="EMBL" id="CZS97778.1"/>
    </source>
</evidence>
<dbReference type="AlphaFoldDB" id="A0A1E1KI96"/>
<evidence type="ECO:0000313" key="2">
    <source>
        <dbReference type="Proteomes" id="UP000178912"/>
    </source>
</evidence>